<gene>
    <name evidence="3" type="ORF">VB620_13925</name>
</gene>
<dbReference type="Pfam" id="PF04471">
    <property type="entry name" value="Mrr_cat"/>
    <property type="match status" value="1"/>
</dbReference>
<keyword evidence="3" id="KW-0255">Endonuclease</keyword>
<organism evidence="3 4">
    <name type="scientific">Nodularia harveyana UHCC-0300</name>
    <dbReference type="NCBI Taxonomy" id="2974287"/>
    <lineage>
        <taxon>Bacteria</taxon>
        <taxon>Bacillati</taxon>
        <taxon>Cyanobacteriota</taxon>
        <taxon>Cyanophyceae</taxon>
        <taxon>Nostocales</taxon>
        <taxon>Nodulariaceae</taxon>
        <taxon>Nodularia</taxon>
    </lineage>
</organism>
<feature type="domain" description="Restriction endonuclease type IV Mrr" evidence="2">
    <location>
        <begin position="343"/>
        <end position="421"/>
    </location>
</feature>
<dbReference type="GO" id="GO:0004519">
    <property type="term" value="F:endonuclease activity"/>
    <property type="evidence" value="ECO:0007669"/>
    <property type="project" value="UniProtKB-KW"/>
</dbReference>
<reference evidence="3 4" key="1">
    <citation type="submission" date="2023-12" db="EMBL/GenBank/DDBJ databases">
        <title>Baltic Sea Cyanobacteria.</title>
        <authorList>
            <person name="Delbaje E."/>
            <person name="Fewer D.P."/>
            <person name="Shishido T.K."/>
        </authorList>
    </citation>
    <scope>NUCLEOTIDE SEQUENCE [LARGE SCALE GENOMIC DNA]</scope>
    <source>
        <strain evidence="3 4">UHCC-0300</strain>
    </source>
</reference>
<dbReference type="GO" id="GO:0016787">
    <property type="term" value="F:hydrolase activity"/>
    <property type="evidence" value="ECO:0007669"/>
    <property type="project" value="UniProtKB-KW"/>
</dbReference>
<dbReference type="EMBL" id="JAYGHG010000023">
    <property type="protein sequence ID" value="MEA5582434.1"/>
    <property type="molecule type" value="Genomic_DNA"/>
</dbReference>
<keyword evidence="3" id="KW-0378">Hydrolase</keyword>
<accession>A0ABU5UFW2</accession>
<dbReference type="InterPro" id="IPR011335">
    <property type="entry name" value="Restrct_endonuc-II-like"/>
</dbReference>
<evidence type="ECO:0000313" key="4">
    <source>
        <dbReference type="Proteomes" id="UP001302120"/>
    </source>
</evidence>
<evidence type="ECO:0000259" key="2">
    <source>
        <dbReference type="Pfam" id="PF04471"/>
    </source>
</evidence>
<keyword evidence="3" id="KW-0540">Nuclease</keyword>
<evidence type="ECO:0000256" key="1">
    <source>
        <dbReference type="SAM" id="Coils"/>
    </source>
</evidence>
<keyword evidence="4" id="KW-1185">Reference proteome</keyword>
<name>A0ABU5UFW2_9CYAN</name>
<dbReference type="SUPFAM" id="SSF52980">
    <property type="entry name" value="Restriction endonuclease-like"/>
    <property type="match status" value="1"/>
</dbReference>
<sequence length="491" mass="56305">MESKKLKKFTYGDQFEPTKFSLVEILKLCEECQPSRDTLEVNIGQRYFSKHSQQASSIQSAKNIRILSMNCFLSLRAYQLIEDLEQPRQYQLTSFAEEILANADNTLFVNQRFAAHILNNLSGMALLKAIDAVNARGEEAQLEPIAYELQERGYTISPSGTYTSTMRSWLSLAGVFEREYEINWDVVSEILGINKDFIDELYTLTPGQKHFLLSLLNLDVKELIPANKVAQHTRSIYKLRLTTKNLVKDVIEPLAILGLIETEKTTGGRGAKPNKVRLTSKAQSELLAPLLKSIANETRLSEIELNRTFDDVVNELNHPDKHIKGKALELLAVWMIRLTSLRFTKWRSKENGKGELDVLAASDRFVYSRWQIQCKNTKKVDIDVLAKEIGLTFVTGADVVMVVTTGEFTRDAYQYAYRMMEVSRYYMILLQKDDIEAIKRDKTNIVEIFDRKARRVFAKKELDVSDEELNEIEQEEDLMAEAIEDEIDDNN</sequence>
<protein>
    <submittedName>
        <fullName evidence="3">Restriction endonuclease</fullName>
        <ecNumber evidence="3">3.1.21.-</ecNumber>
    </submittedName>
</protein>
<evidence type="ECO:0000313" key="3">
    <source>
        <dbReference type="EMBL" id="MEA5582434.1"/>
    </source>
</evidence>
<dbReference type="EC" id="3.1.21.-" evidence="3"/>
<feature type="coiled-coil region" evidence="1">
    <location>
        <begin position="455"/>
        <end position="485"/>
    </location>
</feature>
<dbReference type="Proteomes" id="UP001302120">
    <property type="component" value="Unassembled WGS sequence"/>
</dbReference>
<keyword evidence="1" id="KW-0175">Coiled coil</keyword>
<dbReference type="RefSeq" id="WP_323196750.1">
    <property type="nucleotide sequence ID" value="NZ_JAYGHG010000023.1"/>
</dbReference>
<dbReference type="InterPro" id="IPR007560">
    <property type="entry name" value="Restrct_endonuc_IV_Mrr"/>
</dbReference>
<comment type="caution">
    <text evidence="3">The sequence shown here is derived from an EMBL/GenBank/DDBJ whole genome shotgun (WGS) entry which is preliminary data.</text>
</comment>
<proteinExistence type="predicted"/>